<dbReference type="SUPFAM" id="SSF54373">
    <property type="entry name" value="FAD-linked reductases, C-terminal domain"/>
    <property type="match status" value="1"/>
</dbReference>
<dbReference type="InterPro" id="IPR018203">
    <property type="entry name" value="GDP_dissociation_inhibitor"/>
</dbReference>
<evidence type="ECO:0000313" key="3">
    <source>
        <dbReference type="EMBL" id="KAL0567800.1"/>
    </source>
</evidence>
<evidence type="ECO:0000256" key="1">
    <source>
        <dbReference type="ARBA" id="ARBA00005593"/>
    </source>
</evidence>
<dbReference type="EMBL" id="JBAHYK010001492">
    <property type="protein sequence ID" value="KAL0567800.1"/>
    <property type="molecule type" value="Genomic_DNA"/>
</dbReference>
<dbReference type="PANTHER" id="PTHR11787">
    <property type="entry name" value="RAB GDP-DISSOCIATION INHIBITOR"/>
    <property type="match status" value="1"/>
</dbReference>
<sequence length="541" mass="59325">MEKDEGAFDIIVIGTGLTESIAAAALSKAGFKVAQLDESPYYGADEASLAQDEFLQWQDRQCSPHDIFSSHSRSTSDVLPQSRQYSLSLLPSIIPSTGPLITSLIQSGVSRYGGFRMIEEVAMYHPSGAVKAVPGSKEDIFKDKSITLVDKRRLMRFLKFASEEFEDSKELEGKQEQGFYEFLKSTFSLNDDMTNAIVYALSYCQSPSDPTIGALQRLRRYLRSAGRYGRSPFLVGHYGSAGEIAQGFCRSSAVSGGVYILGRKIIYVKRAADEGQQQYAIQMDEFPELLTCKALISSASRIPVDLLPAEQLSQLRKAPGSASIARCITIIDQPISFLPPGHEPTPPEPADEEESEEDATPPIPKSMDVGILIFPPSSLPSGKAAASVDVLIVGEGTMSTPQGKWILYITTLNPEGEPPETLLRPYLDATLSLRKDSTDPVTPLFTSFYNQRAPSPSHASSSPLSPSTSPSLKIAEPELPNYILVPQLPQQPLPEPPDIANVNAEKVFWDVIRLLRPESLDRAEPPTFWPPLPNEEEEEDL</sequence>
<organism evidence="3 4">
    <name type="scientific">Marasmius crinis-equi</name>
    <dbReference type="NCBI Taxonomy" id="585013"/>
    <lineage>
        <taxon>Eukaryota</taxon>
        <taxon>Fungi</taxon>
        <taxon>Dikarya</taxon>
        <taxon>Basidiomycota</taxon>
        <taxon>Agaricomycotina</taxon>
        <taxon>Agaricomycetes</taxon>
        <taxon>Agaricomycetidae</taxon>
        <taxon>Agaricales</taxon>
        <taxon>Marasmiineae</taxon>
        <taxon>Marasmiaceae</taxon>
        <taxon>Marasmius</taxon>
    </lineage>
</organism>
<dbReference type="PRINTS" id="PR00891">
    <property type="entry name" value="RABGDIREP"/>
</dbReference>
<dbReference type="InterPro" id="IPR036188">
    <property type="entry name" value="FAD/NAD-bd_sf"/>
</dbReference>
<name>A0ABR3EXZ2_9AGAR</name>
<dbReference type="PANTHER" id="PTHR11787:SF4">
    <property type="entry name" value="CHM, RAB ESCORT PROTEIN 1"/>
    <property type="match status" value="1"/>
</dbReference>
<evidence type="ECO:0000313" key="4">
    <source>
        <dbReference type="Proteomes" id="UP001465976"/>
    </source>
</evidence>
<comment type="caution">
    <text evidence="3">The sequence shown here is derived from an EMBL/GenBank/DDBJ whole genome shotgun (WGS) entry which is preliminary data.</text>
</comment>
<accession>A0ABR3EXZ2</accession>
<protein>
    <recommendedName>
        <fullName evidence="5">FAD/NAD(P)-binding domain-containing protein</fullName>
    </recommendedName>
</protein>
<keyword evidence="4" id="KW-1185">Reference proteome</keyword>
<gene>
    <name evidence="3" type="ORF">V5O48_014193</name>
</gene>
<comment type="similarity">
    <text evidence="1">Belongs to the Rab GDI family.</text>
</comment>
<dbReference type="Gene3D" id="3.50.50.60">
    <property type="entry name" value="FAD/NAD(P)-binding domain"/>
    <property type="match status" value="2"/>
</dbReference>
<dbReference type="SUPFAM" id="SSF51905">
    <property type="entry name" value="FAD/NAD(P)-binding domain"/>
    <property type="match status" value="1"/>
</dbReference>
<feature type="region of interest" description="Disordered" evidence="2">
    <location>
        <begin position="521"/>
        <end position="541"/>
    </location>
</feature>
<feature type="region of interest" description="Disordered" evidence="2">
    <location>
        <begin position="451"/>
        <end position="472"/>
    </location>
</feature>
<dbReference type="Pfam" id="PF00996">
    <property type="entry name" value="GDI"/>
    <property type="match status" value="1"/>
</dbReference>
<feature type="region of interest" description="Disordered" evidence="2">
    <location>
        <begin position="336"/>
        <end position="362"/>
    </location>
</feature>
<evidence type="ECO:0008006" key="5">
    <source>
        <dbReference type="Google" id="ProtNLM"/>
    </source>
</evidence>
<feature type="compositionally biased region" description="Low complexity" evidence="2">
    <location>
        <begin position="454"/>
        <end position="471"/>
    </location>
</feature>
<feature type="compositionally biased region" description="Acidic residues" evidence="2">
    <location>
        <begin position="349"/>
        <end position="359"/>
    </location>
</feature>
<reference evidence="3 4" key="1">
    <citation type="submission" date="2024-02" db="EMBL/GenBank/DDBJ databases">
        <title>A draft genome for the cacao thread blight pathogen Marasmius crinis-equi.</title>
        <authorList>
            <person name="Cohen S.P."/>
            <person name="Baruah I.K."/>
            <person name="Amoako-Attah I."/>
            <person name="Bukari Y."/>
            <person name="Meinhardt L.W."/>
            <person name="Bailey B.A."/>
        </authorList>
    </citation>
    <scope>NUCLEOTIDE SEQUENCE [LARGE SCALE GENOMIC DNA]</scope>
    <source>
        <strain evidence="3 4">GH-76</strain>
    </source>
</reference>
<proteinExistence type="inferred from homology"/>
<evidence type="ECO:0000256" key="2">
    <source>
        <dbReference type="SAM" id="MobiDB-lite"/>
    </source>
</evidence>
<dbReference type="Gene3D" id="3.30.519.10">
    <property type="entry name" value="Guanine Nucleotide Dissociation Inhibitor, domain 2"/>
    <property type="match status" value="1"/>
</dbReference>
<dbReference type="Proteomes" id="UP001465976">
    <property type="component" value="Unassembled WGS sequence"/>
</dbReference>